<dbReference type="AlphaFoldDB" id="A0A0H2YT53"/>
<dbReference type="KEGG" id="cpf:CPF_1732"/>
<organism evidence="2 3">
    <name type="scientific">Clostridium perfringens (strain ATCC 13124 / DSM 756 / JCM 1290 / NCIMB 6125 / NCTC 8237 / Type A)</name>
    <dbReference type="NCBI Taxonomy" id="195103"/>
    <lineage>
        <taxon>Bacteria</taxon>
        <taxon>Bacillati</taxon>
        <taxon>Bacillota</taxon>
        <taxon>Clostridia</taxon>
        <taxon>Eubacteriales</taxon>
        <taxon>Clostridiaceae</taxon>
        <taxon>Clostridium</taxon>
    </lineage>
</organism>
<keyword evidence="3" id="KW-1185">Reference proteome</keyword>
<dbReference type="Proteomes" id="UP000001823">
    <property type="component" value="Chromosome"/>
</dbReference>
<sequence length="50" mass="5624">MSKKIKKGKLALLALAGSAFVASLLYDKNQKNKKDMENLELELQNIESEE</sequence>
<keyword evidence="1" id="KW-0732">Signal</keyword>
<feature type="chain" id="PRO_5005202639" evidence="1">
    <location>
        <begin position="22"/>
        <end position="50"/>
    </location>
</feature>
<proteinExistence type="predicted"/>
<dbReference type="HOGENOM" id="CLU_3116419_0_0_9"/>
<reference evidence="2 3" key="1">
    <citation type="journal article" date="2006" name="Genome Res.">
        <title>Skewed genomic variability in strains of the toxigenic bacterial pathogen, Clostridium perfringens.</title>
        <authorList>
            <person name="Myers G.S."/>
            <person name="Rasko D.A."/>
            <person name="Cheung J.K."/>
            <person name="Ravel J."/>
            <person name="Seshadri R."/>
            <person name="Deboy R.T."/>
            <person name="Ren Q."/>
            <person name="Varga J."/>
            <person name="Awad M.M."/>
            <person name="Brinkac L.M."/>
            <person name="Daugherty S.C."/>
            <person name="Haft D.H."/>
            <person name="Dodson R.J."/>
            <person name="Madupu R."/>
            <person name="Nelson W.C."/>
            <person name="Rosovitz M.J."/>
            <person name="Sullivan S.A."/>
            <person name="Khouri H."/>
            <person name="Dimitrov G.I."/>
            <person name="Watkins K.L."/>
            <person name="Mulligan S."/>
            <person name="Benton J."/>
            <person name="Radune D."/>
            <person name="Fisher D.J."/>
            <person name="Atkins H.S."/>
            <person name="Hiscox T."/>
            <person name="Jost B.H."/>
            <person name="Billington S.J."/>
            <person name="Songer J.G."/>
            <person name="McClane B.A."/>
            <person name="Titball R.W."/>
            <person name="Rood J.I."/>
            <person name="Melville S.B."/>
            <person name="Paulsen I.T."/>
        </authorList>
    </citation>
    <scope>NUCLEOTIDE SEQUENCE [LARGE SCALE GENOMIC DNA]</scope>
    <source>
        <strain evidence="3">ATCC 13124 / DSM 756 / JCM 1290 / NCIMB 6125 / NCTC 8237 / S 107 / Type A</strain>
    </source>
</reference>
<protein>
    <submittedName>
        <fullName evidence="2">Uncharacterized protein</fullName>
    </submittedName>
</protein>
<dbReference type="STRING" id="195103.CPF_1732"/>
<accession>A0A0H2YT53</accession>
<dbReference type="EMBL" id="CP000246">
    <property type="protein sequence ID" value="ABG84222.1"/>
    <property type="molecule type" value="Genomic_DNA"/>
</dbReference>
<dbReference type="PaxDb" id="195103-CPF_1732"/>
<evidence type="ECO:0000313" key="2">
    <source>
        <dbReference type="EMBL" id="ABG84222.1"/>
    </source>
</evidence>
<evidence type="ECO:0000256" key="1">
    <source>
        <dbReference type="SAM" id="SignalP"/>
    </source>
</evidence>
<evidence type="ECO:0000313" key="3">
    <source>
        <dbReference type="Proteomes" id="UP000001823"/>
    </source>
</evidence>
<dbReference type="GeneID" id="93001982"/>
<name>A0A0H2YT53_CLOP1</name>
<dbReference type="RefSeq" id="WP_003457268.1">
    <property type="nucleotide sequence ID" value="NC_008261.1"/>
</dbReference>
<feature type="signal peptide" evidence="1">
    <location>
        <begin position="1"/>
        <end position="21"/>
    </location>
</feature>
<gene>
    <name evidence="2" type="ordered locus">CPF_1732</name>
</gene>